<dbReference type="InParanoid" id="W4KMT4"/>
<dbReference type="GeneID" id="20672794"/>
<comment type="similarity">
    <text evidence="1">Belongs to the CutC family.</text>
</comment>
<reference evidence="3 4" key="1">
    <citation type="journal article" date="2012" name="New Phytol.">
        <title>Insight into trade-off between wood decay and parasitism from the genome of a fungal forest pathogen.</title>
        <authorList>
            <person name="Olson A."/>
            <person name="Aerts A."/>
            <person name="Asiegbu F."/>
            <person name="Belbahri L."/>
            <person name="Bouzid O."/>
            <person name="Broberg A."/>
            <person name="Canback B."/>
            <person name="Coutinho P.M."/>
            <person name="Cullen D."/>
            <person name="Dalman K."/>
            <person name="Deflorio G."/>
            <person name="van Diepen L.T."/>
            <person name="Dunand C."/>
            <person name="Duplessis S."/>
            <person name="Durling M."/>
            <person name="Gonthier P."/>
            <person name="Grimwood J."/>
            <person name="Fossdal C.G."/>
            <person name="Hansson D."/>
            <person name="Henrissat B."/>
            <person name="Hietala A."/>
            <person name="Himmelstrand K."/>
            <person name="Hoffmeister D."/>
            <person name="Hogberg N."/>
            <person name="James T.Y."/>
            <person name="Karlsson M."/>
            <person name="Kohler A."/>
            <person name="Kues U."/>
            <person name="Lee Y.H."/>
            <person name="Lin Y.C."/>
            <person name="Lind M."/>
            <person name="Lindquist E."/>
            <person name="Lombard V."/>
            <person name="Lucas S."/>
            <person name="Lunden K."/>
            <person name="Morin E."/>
            <person name="Murat C."/>
            <person name="Park J."/>
            <person name="Raffaello T."/>
            <person name="Rouze P."/>
            <person name="Salamov A."/>
            <person name="Schmutz J."/>
            <person name="Solheim H."/>
            <person name="Stahlberg J."/>
            <person name="Velez H."/>
            <person name="de Vries R.P."/>
            <person name="Wiebenga A."/>
            <person name="Woodward S."/>
            <person name="Yakovlev I."/>
            <person name="Garbelotto M."/>
            <person name="Martin F."/>
            <person name="Grigoriev I.V."/>
            <person name="Stenlid J."/>
        </authorList>
    </citation>
    <scope>NUCLEOTIDE SEQUENCE [LARGE SCALE GENOMIC DNA]</scope>
    <source>
        <strain evidence="3 4">TC 32-1</strain>
    </source>
</reference>
<keyword evidence="4" id="KW-1185">Reference proteome</keyword>
<dbReference type="KEGG" id="hir:HETIRDRAFT_40967"/>
<gene>
    <name evidence="3" type="ORF">HETIRDRAFT_40967</name>
</gene>
<dbReference type="AlphaFoldDB" id="W4KMT4"/>
<accession>W4KMT4</accession>
<dbReference type="OrthoDB" id="7392499at2759"/>
<proteinExistence type="inferred from homology"/>
<dbReference type="eggNOG" id="KOG4013">
    <property type="taxonomic scope" value="Eukaryota"/>
</dbReference>
<evidence type="ECO:0000256" key="2">
    <source>
        <dbReference type="ARBA" id="ARBA00019014"/>
    </source>
</evidence>
<organism evidence="3 4">
    <name type="scientific">Heterobasidion irregulare (strain TC 32-1)</name>
    <dbReference type="NCBI Taxonomy" id="747525"/>
    <lineage>
        <taxon>Eukaryota</taxon>
        <taxon>Fungi</taxon>
        <taxon>Dikarya</taxon>
        <taxon>Basidiomycota</taxon>
        <taxon>Agaricomycotina</taxon>
        <taxon>Agaricomycetes</taxon>
        <taxon>Russulales</taxon>
        <taxon>Bondarzewiaceae</taxon>
        <taxon>Heterobasidion</taxon>
        <taxon>Heterobasidion annosum species complex</taxon>
    </lineage>
</organism>
<sequence>MSLDHNSSKILVEVCVDSVESAINAVHGGADRLELCGNLAIGGGTTPSMGLFNAVRKSIQRFIPIMVMVRPRTGNFLYTDAETDVMLEDIRLFKKAGAQGVVMGLLKSDGTVDVARTMRKAVNKVVELSAALAYRDLSGIRGITRILTSVSTAPELIIPLLKARSKHADSPTPEILPGSGINPRTVRGVLDVLLPHNLSEMHMSGGEWIEGGMAHKPAGLGMGSGRGEWDIWRTDERAVREVRECVDDILGRC</sequence>
<dbReference type="GO" id="GO:0005507">
    <property type="term" value="F:copper ion binding"/>
    <property type="evidence" value="ECO:0007669"/>
    <property type="project" value="TreeGrafter"/>
</dbReference>
<evidence type="ECO:0000313" key="3">
    <source>
        <dbReference type="EMBL" id="ETW87158.1"/>
    </source>
</evidence>
<dbReference type="STRING" id="747525.W4KMT4"/>
<evidence type="ECO:0000256" key="1">
    <source>
        <dbReference type="ARBA" id="ARBA00007768"/>
    </source>
</evidence>
<dbReference type="HOGENOM" id="CLU_050555_3_2_1"/>
<name>W4KMT4_HETIT</name>
<dbReference type="InterPro" id="IPR005627">
    <property type="entry name" value="CutC-like"/>
</dbReference>
<dbReference type="PANTHER" id="PTHR12598:SF0">
    <property type="entry name" value="COPPER HOMEOSTASIS PROTEIN CUTC HOMOLOG"/>
    <property type="match status" value="1"/>
</dbReference>
<protein>
    <recommendedName>
        <fullName evidence="2">Copper homeostasis protein cutC homolog</fullName>
    </recommendedName>
</protein>
<dbReference type="PANTHER" id="PTHR12598">
    <property type="entry name" value="COPPER HOMEOSTASIS PROTEIN CUTC"/>
    <property type="match status" value="1"/>
</dbReference>
<dbReference type="Proteomes" id="UP000030671">
    <property type="component" value="Unassembled WGS sequence"/>
</dbReference>
<dbReference type="RefSeq" id="XP_009540321.1">
    <property type="nucleotide sequence ID" value="XM_009542026.1"/>
</dbReference>
<evidence type="ECO:0000313" key="4">
    <source>
        <dbReference type="Proteomes" id="UP000030671"/>
    </source>
</evidence>
<dbReference type="Gene3D" id="3.20.20.380">
    <property type="entry name" value="Copper homeostasis (CutC) domain"/>
    <property type="match status" value="1"/>
</dbReference>
<dbReference type="Pfam" id="PF03932">
    <property type="entry name" value="CutC"/>
    <property type="match status" value="1"/>
</dbReference>
<dbReference type="SUPFAM" id="SSF110395">
    <property type="entry name" value="CutC-like"/>
    <property type="match status" value="1"/>
</dbReference>
<dbReference type="EMBL" id="KI925454">
    <property type="protein sequence ID" value="ETW87158.1"/>
    <property type="molecule type" value="Genomic_DNA"/>
</dbReference>
<dbReference type="InterPro" id="IPR036822">
    <property type="entry name" value="CutC-like_dom_sf"/>
</dbReference>